<dbReference type="SUPFAM" id="SSF103473">
    <property type="entry name" value="MFS general substrate transporter"/>
    <property type="match status" value="1"/>
</dbReference>
<dbReference type="GO" id="GO:0022857">
    <property type="term" value="F:transmembrane transporter activity"/>
    <property type="evidence" value="ECO:0007669"/>
    <property type="project" value="InterPro"/>
</dbReference>
<dbReference type="Gene3D" id="1.20.1250.20">
    <property type="entry name" value="MFS general substrate transporter like domains"/>
    <property type="match status" value="1"/>
</dbReference>
<dbReference type="InterPro" id="IPR011701">
    <property type="entry name" value="MFS"/>
</dbReference>
<evidence type="ECO:0000256" key="5">
    <source>
        <dbReference type="ARBA" id="ARBA00023136"/>
    </source>
</evidence>
<evidence type="ECO:0000256" key="3">
    <source>
        <dbReference type="ARBA" id="ARBA00022692"/>
    </source>
</evidence>
<feature type="transmembrane region" description="Helical" evidence="7">
    <location>
        <begin position="99"/>
        <end position="122"/>
    </location>
</feature>
<name>A0A6P8ASY1_PYRGI</name>
<dbReference type="GeneID" id="41964235"/>
<dbReference type="KEGG" id="pgri:PgNI_09343"/>
<evidence type="ECO:0000259" key="8">
    <source>
        <dbReference type="PROSITE" id="PS50850"/>
    </source>
</evidence>
<feature type="domain" description="Major facilitator superfamily (MFS) profile" evidence="8">
    <location>
        <begin position="68"/>
        <end position="445"/>
    </location>
</feature>
<evidence type="ECO:0000256" key="4">
    <source>
        <dbReference type="ARBA" id="ARBA00022989"/>
    </source>
</evidence>
<dbReference type="AlphaFoldDB" id="A0A6P8ASY1"/>
<feature type="transmembrane region" description="Helical" evidence="7">
    <location>
        <begin position="67"/>
        <end position="87"/>
    </location>
</feature>
<keyword evidence="3 7" id="KW-0812">Transmembrane</keyword>
<dbReference type="GO" id="GO:0005886">
    <property type="term" value="C:plasma membrane"/>
    <property type="evidence" value="ECO:0007669"/>
    <property type="project" value="TreeGrafter"/>
</dbReference>
<feature type="transmembrane region" description="Helical" evidence="7">
    <location>
        <begin position="223"/>
        <end position="242"/>
    </location>
</feature>
<dbReference type="InterPro" id="IPR036259">
    <property type="entry name" value="MFS_trans_sf"/>
</dbReference>
<dbReference type="InterPro" id="IPR020846">
    <property type="entry name" value="MFS_dom"/>
</dbReference>
<feature type="region of interest" description="Disordered" evidence="6">
    <location>
        <begin position="1"/>
        <end position="20"/>
    </location>
</feature>
<evidence type="ECO:0000256" key="7">
    <source>
        <dbReference type="SAM" id="Phobius"/>
    </source>
</evidence>
<evidence type="ECO:0000256" key="6">
    <source>
        <dbReference type="SAM" id="MobiDB-lite"/>
    </source>
</evidence>
<dbReference type="PANTHER" id="PTHR23502:SF51">
    <property type="entry name" value="QUINIDINE RESISTANCE PROTEIN 1-RELATED"/>
    <property type="match status" value="1"/>
</dbReference>
<evidence type="ECO:0000313" key="10">
    <source>
        <dbReference type="RefSeq" id="XP_030978017.1"/>
    </source>
</evidence>
<reference evidence="10" key="1">
    <citation type="journal article" date="2019" name="Mol. Biol. Evol.">
        <title>Blast fungal genomes show frequent chromosomal changes, gene gains and losses, and effector gene turnover.</title>
        <authorList>
            <person name="Gomez Luciano L.B."/>
            <person name="Jason Tsai I."/>
            <person name="Chuma I."/>
            <person name="Tosa Y."/>
            <person name="Chen Y.H."/>
            <person name="Li J.Y."/>
            <person name="Li M.Y."/>
            <person name="Jade Lu M.Y."/>
            <person name="Nakayashiki H."/>
            <person name="Li W.H."/>
        </authorList>
    </citation>
    <scope>NUCLEOTIDE SEQUENCE</scope>
    <source>
        <strain evidence="10">NI907</strain>
    </source>
</reference>
<keyword evidence="9" id="KW-1185">Reference proteome</keyword>
<sequence length="445" mass="48462">MTKSSSSHGSRGHTDSTLSATLKEHFVSEYEPPTEKTPPNKVSLEIGQAQISPDQLYSIFTTCQKKWISNVAAFGAMFSTASSYIYFPALVPMARDLDVSVSPINLTVTSYLVVAGIAPAVMGDFADQNGRRSAYMLMFTLVFCANIGLALQNSYPVLLVFRMLQSAGASGSYGASDGIITDITTTAERGSYVGSLVFFTNAAPSFGPVIAGVLTQQLGWRSIFWFLVILTGIYLAIVLLLLPETQRKIVGNGSMPTRGLHRSLFDALNRHSRQEEMAGIERRPAPVAKEKLRFPNPFKSLTMLFSKGNFSVIMAGSITYTVKMTLQSSFAAQCIDVYDLDYLQAGLIYLPSGIGGAAASFITGKLLDWNITRASAKRGHGDKYRKADDISNFPIEKVRLQGMYTLIGLSAGSTAAYGVALMQQKLSWNQTISLKASRTKSKERF</sequence>
<keyword evidence="5 7" id="KW-0472">Membrane</keyword>
<reference evidence="10" key="3">
    <citation type="submission" date="2025-08" db="UniProtKB">
        <authorList>
            <consortium name="RefSeq"/>
        </authorList>
    </citation>
    <scope>IDENTIFICATION</scope>
    <source>
        <strain evidence="10">NI907</strain>
    </source>
</reference>
<keyword evidence="2" id="KW-0813">Transport</keyword>
<gene>
    <name evidence="10" type="ORF">PgNI_09343</name>
</gene>
<dbReference type="PROSITE" id="PS50850">
    <property type="entry name" value="MFS"/>
    <property type="match status" value="1"/>
</dbReference>
<evidence type="ECO:0000256" key="1">
    <source>
        <dbReference type="ARBA" id="ARBA00004141"/>
    </source>
</evidence>
<proteinExistence type="predicted"/>
<dbReference type="Pfam" id="PF07690">
    <property type="entry name" value="MFS_1"/>
    <property type="match status" value="1"/>
</dbReference>
<dbReference type="PANTHER" id="PTHR23502">
    <property type="entry name" value="MAJOR FACILITATOR SUPERFAMILY"/>
    <property type="match status" value="1"/>
</dbReference>
<dbReference type="FunFam" id="1.20.1720.10:FF:000009">
    <property type="entry name" value="MFS multidrug transporter"/>
    <property type="match status" value="1"/>
</dbReference>
<feature type="transmembrane region" description="Helical" evidence="7">
    <location>
        <begin position="134"/>
        <end position="155"/>
    </location>
</feature>
<protein>
    <recommendedName>
        <fullName evidence="8">Major facilitator superfamily (MFS) profile domain-containing protein</fullName>
    </recommendedName>
</protein>
<dbReference type="RefSeq" id="XP_030978017.1">
    <property type="nucleotide sequence ID" value="XM_031129327.1"/>
</dbReference>
<evidence type="ECO:0000256" key="2">
    <source>
        <dbReference type="ARBA" id="ARBA00022448"/>
    </source>
</evidence>
<evidence type="ECO:0000313" key="9">
    <source>
        <dbReference type="Proteomes" id="UP000515153"/>
    </source>
</evidence>
<organism evidence="9 10">
    <name type="scientific">Pyricularia grisea</name>
    <name type="common">Crabgrass-specific blast fungus</name>
    <name type="synonym">Magnaporthe grisea</name>
    <dbReference type="NCBI Taxonomy" id="148305"/>
    <lineage>
        <taxon>Eukaryota</taxon>
        <taxon>Fungi</taxon>
        <taxon>Dikarya</taxon>
        <taxon>Ascomycota</taxon>
        <taxon>Pezizomycotina</taxon>
        <taxon>Sordariomycetes</taxon>
        <taxon>Sordariomycetidae</taxon>
        <taxon>Magnaporthales</taxon>
        <taxon>Pyriculariaceae</taxon>
        <taxon>Pyricularia</taxon>
    </lineage>
</organism>
<keyword evidence="4 7" id="KW-1133">Transmembrane helix</keyword>
<accession>A0A6P8ASY1</accession>
<reference evidence="10" key="2">
    <citation type="submission" date="2019-10" db="EMBL/GenBank/DDBJ databases">
        <authorList>
            <consortium name="NCBI Genome Project"/>
        </authorList>
    </citation>
    <scope>NUCLEOTIDE SEQUENCE</scope>
    <source>
        <strain evidence="10">NI907</strain>
    </source>
</reference>
<dbReference type="Proteomes" id="UP000515153">
    <property type="component" value="Unplaced"/>
</dbReference>
<comment type="subcellular location">
    <subcellularLocation>
        <location evidence="1">Membrane</location>
        <topology evidence="1">Multi-pass membrane protein</topology>
    </subcellularLocation>
</comment>